<organism evidence="1 2">
    <name type="scientific">Cirrhinus molitorella</name>
    <name type="common">mud carp</name>
    <dbReference type="NCBI Taxonomy" id="172907"/>
    <lineage>
        <taxon>Eukaryota</taxon>
        <taxon>Metazoa</taxon>
        <taxon>Chordata</taxon>
        <taxon>Craniata</taxon>
        <taxon>Vertebrata</taxon>
        <taxon>Euteleostomi</taxon>
        <taxon>Actinopterygii</taxon>
        <taxon>Neopterygii</taxon>
        <taxon>Teleostei</taxon>
        <taxon>Ostariophysi</taxon>
        <taxon>Cypriniformes</taxon>
        <taxon>Cyprinidae</taxon>
        <taxon>Labeoninae</taxon>
        <taxon>Labeonini</taxon>
        <taxon>Cirrhinus</taxon>
    </lineage>
</organism>
<comment type="caution">
    <text evidence="1">The sequence shown here is derived from an EMBL/GenBank/DDBJ whole genome shotgun (WGS) entry which is preliminary data.</text>
</comment>
<proteinExistence type="predicted"/>
<evidence type="ECO:0000313" key="2">
    <source>
        <dbReference type="Proteomes" id="UP001558613"/>
    </source>
</evidence>
<dbReference type="Proteomes" id="UP001558613">
    <property type="component" value="Unassembled WGS sequence"/>
</dbReference>
<reference evidence="1 2" key="1">
    <citation type="submission" date="2023-09" db="EMBL/GenBank/DDBJ databases">
        <authorList>
            <person name="Wang M."/>
        </authorList>
    </citation>
    <scope>NUCLEOTIDE SEQUENCE [LARGE SCALE GENOMIC DNA]</scope>
    <source>
        <strain evidence="1">GT-2023</strain>
        <tissue evidence="1">Liver</tissue>
    </source>
</reference>
<evidence type="ECO:0000313" key="1">
    <source>
        <dbReference type="EMBL" id="KAL1278872.1"/>
    </source>
</evidence>
<dbReference type="EMBL" id="JAYMGO010000003">
    <property type="protein sequence ID" value="KAL1278872.1"/>
    <property type="molecule type" value="Genomic_DNA"/>
</dbReference>
<keyword evidence="2" id="KW-1185">Reference proteome</keyword>
<accession>A0ABR3NPS1</accession>
<name>A0ABR3NPS1_9TELE</name>
<sequence length="126" mass="14165">MQENNITDISIGINASGTVFYNRNEAKGARLIRADPERFCQHCHETDREDSGRSVLCSGLRVWQRVCPSSLGYYFSFLLSGGPFRYVTAVPTLTVHERVMRDVSLRERMLCKNYLGVISFSGPSGP</sequence>
<gene>
    <name evidence="1" type="ORF">QQF64_025545</name>
</gene>
<protein>
    <submittedName>
        <fullName evidence="1">Uncharacterized protein</fullName>
    </submittedName>
</protein>